<sequence>MLSSALTVASLIAFATAFSDTLPVVAWSSHPSNALDSLATASSHSNSVYEQLLLNDDICAYDGVVMVDQPGLHASDLRTLSPTSALVSLLSRSPSSVQLPYIRRSPGAVAVHDLAGLVQQRCGSRVLTHTSGSGRMQVEDGKKHVVCVSVPELDGNASSRKAAMAEHESRLAQDLENLALAFPKHLVVFASSPSSFVMRRQTDLGPALVQAPGNSTLPEGGILKRYQLLTPALIMSLLVAFFVLIPIVLFGVSALASIQNPHRVPPPPDFDSFEKKD</sequence>
<name>A0ACB8S5L2_9AGAM</name>
<evidence type="ECO:0000313" key="1">
    <source>
        <dbReference type="EMBL" id="KAI0051452.1"/>
    </source>
</evidence>
<organism evidence="1 2">
    <name type="scientific">Auriscalpium vulgare</name>
    <dbReference type="NCBI Taxonomy" id="40419"/>
    <lineage>
        <taxon>Eukaryota</taxon>
        <taxon>Fungi</taxon>
        <taxon>Dikarya</taxon>
        <taxon>Basidiomycota</taxon>
        <taxon>Agaricomycotina</taxon>
        <taxon>Agaricomycetes</taxon>
        <taxon>Russulales</taxon>
        <taxon>Auriscalpiaceae</taxon>
        <taxon>Auriscalpium</taxon>
    </lineage>
</organism>
<dbReference type="EMBL" id="MU275852">
    <property type="protein sequence ID" value="KAI0051452.1"/>
    <property type="molecule type" value="Genomic_DNA"/>
</dbReference>
<gene>
    <name evidence="1" type="ORF">FA95DRAFT_1554541</name>
</gene>
<reference evidence="1" key="2">
    <citation type="journal article" date="2022" name="New Phytol.">
        <title>Evolutionary transition to the ectomycorrhizal habit in the genomes of a hyperdiverse lineage of mushroom-forming fungi.</title>
        <authorList>
            <person name="Looney B."/>
            <person name="Miyauchi S."/>
            <person name="Morin E."/>
            <person name="Drula E."/>
            <person name="Courty P.E."/>
            <person name="Kohler A."/>
            <person name="Kuo A."/>
            <person name="LaButti K."/>
            <person name="Pangilinan J."/>
            <person name="Lipzen A."/>
            <person name="Riley R."/>
            <person name="Andreopoulos W."/>
            <person name="He G."/>
            <person name="Johnson J."/>
            <person name="Nolan M."/>
            <person name="Tritt A."/>
            <person name="Barry K.W."/>
            <person name="Grigoriev I.V."/>
            <person name="Nagy L.G."/>
            <person name="Hibbett D."/>
            <person name="Henrissat B."/>
            <person name="Matheny P.B."/>
            <person name="Labbe J."/>
            <person name="Martin F.M."/>
        </authorList>
    </citation>
    <scope>NUCLEOTIDE SEQUENCE</scope>
    <source>
        <strain evidence="1">FP105234-sp</strain>
    </source>
</reference>
<dbReference type="Proteomes" id="UP000814033">
    <property type="component" value="Unassembled WGS sequence"/>
</dbReference>
<comment type="caution">
    <text evidence="1">The sequence shown here is derived from an EMBL/GenBank/DDBJ whole genome shotgun (WGS) entry which is preliminary data.</text>
</comment>
<reference evidence="1" key="1">
    <citation type="submission" date="2021-02" db="EMBL/GenBank/DDBJ databases">
        <authorList>
            <consortium name="DOE Joint Genome Institute"/>
            <person name="Ahrendt S."/>
            <person name="Looney B.P."/>
            <person name="Miyauchi S."/>
            <person name="Morin E."/>
            <person name="Drula E."/>
            <person name="Courty P.E."/>
            <person name="Chicoki N."/>
            <person name="Fauchery L."/>
            <person name="Kohler A."/>
            <person name="Kuo A."/>
            <person name="Labutti K."/>
            <person name="Pangilinan J."/>
            <person name="Lipzen A."/>
            <person name="Riley R."/>
            <person name="Andreopoulos W."/>
            <person name="He G."/>
            <person name="Johnson J."/>
            <person name="Barry K.W."/>
            <person name="Grigoriev I.V."/>
            <person name="Nagy L."/>
            <person name="Hibbett D."/>
            <person name="Henrissat B."/>
            <person name="Matheny P.B."/>
            <person name="Labbe J."/>
            <person name="Martin F."/>
        </authorList>
    </citation>
    <scope>NUCLEOTIDE SEQUENCE</scope>
    <source>
        <strain evidence="1">FP105234-sp</strain>
    </source>
</reference>
<evidence type="ECO:0000313" key="2">
    <source>
        <dbReference type="Proteomes" id="UP000814033"/>
    </source>
</evidence>
<accession>A0ACB8S5L2</accession>
<keyword evidence="2" id="KW-1185">Reference proteome</keyword>
<proteinExistence type="predicted"/>
<protein>
    <submittedName>
        <fullName evidence="1">Uncharacterized protein</fullName>
    </submittedName>
</protein>